<evidence type="ECO:0000313" key="3">
    <source>
        <dbReference type="Proteomes" id="UP000035514"/>
    </source>
</evidence>
<dbReference type="GO" id="GO:0003676">
    <property type="term" value="F:nucleic acid binding"/>
    <property type="evidence" value="ECO:0007669"/>
    <property type="project" value="InterPro"/>
</dbReference>
<sequence>MYYTIGKLIELTKFSKPTVLKHLKDAIFELKTIDRSFKPVKHYKYEDLPTIYKDKLIELGVVKEEKKDDSKLTNISKANFTNIYLMASPIKQEVALARCKLIKFYLMRKLNTNRMTWLKETLKNNIEFDCLGDVTQRQLDTWLKKYKEAEASGSNLVEIFIDTRGATAGAGVKSLDDKMKEVAIAYFVKDSIINISEIYLNMKYKFGELLPSYDVLNRFYKDWKEKNPLLYEFAKSPDSAKNKYMPAIGNASEKAKYKNHYWELDSTPADIICADGKRYTVLAAIDVYTRRVVFHVAESSSSFTISQLLRKAILKLGIPENVVIDNGKDYTSNHFMSVCYNLKINPIIVPPFSGDKKPHVERMFGTLSRQLFMQVPGFIGANVSQRAQIQARQSFAQKINSIEAWRKLNASRTDEEKKIIKDAWKIKKENLGLRLEVLKTADELQDLLDKWVLNIYEQEKHGGLGISPVMKWNRCPISVKSIPDPSILNLLLGESFTRKVLKKGIAVDGLTYWHENLIDYMGQNVFILVPDDMGYIFVHQTDMQFICIAEDPAHTGQSRAMAKRAAQKWNALTKHLDKMLHEAKNLADITIEHRIEAVKDRVETKTIAVTKRSDVIDAAIRNAPIIEAEDLKALEKSTKYDFKNKDDDGKVAKVLPSGRPAFKGKVERFIWVLENPKQMNEKDKELMEKYPDLYEIAKSQVKVG</sequence>
<dbReference type="SUPFAM" id="SSF53098">
    <property type="entry name" value="Ribonuclease H-like"/>
    <property type="match status" value="1"/>
</dbReference>
<gene>
    <name evidence="2" type="ORF">AA20_02040</name>
</gene>
<dbReference type="InterPro" id="IPR012337">
    <property type="entry name" value="RNaseH-like_sf"/>
</dbReference>
<accession>A0A0G9K5U3</accession>
<comment type="caution">
    <text evidence="2">The sequence shown here is derived from an EMBL/GenBank/DDBJ whole genome shotgun (WGS) entry which is preliminary data.</text>
</comment>
<feature type="domain" description="Integrase catalytic" evidence="1">
    <location>
        <begin position="242"/>
        <end position="422"/>
    </location>
</feature>
<dbReference type="GO" id="GO:0015074">
    <property type="term" value="P:DNA integration"/>
    <property type="evidence" value="ECO:0007669"/>
    <property type="project" value="InterPro"/>
</dbReference>
<proteinExistence type="predicted"/>
<organism evidence="2 3">
    <name type="scientific">Aliarcobacter butzleri L348</name>
    <dbReference type="NCBI Taxonomy" id="1447256"/>
    <lineage>
        <taxon>Bacteria</taxon>
        <taxon>Pseudomonadati</taxon>
        <taxon>Campylobacterota</taxon>
        <taxon>Epsilonproteobacteria</taxon>
        <taxon>Campylobacterales</taxon>
        <taxon>Arcobacteraceae</taxon>
        <taxon>Aliarcobacter</taxon>
    </lineage>
</organism>
<dbReference type="Gene3D" id="3.30.420.10">
    <property type="entry name" value="Ribonuclease H-like superfamily/Ribonuclease H"/>
    <property type="match status" value="1"/>
</dbReference>
<name>A0A0G9K5U3_9BACT</name>
<protein>
    <submittedName>
        <fullName evidence="2">DNA transposition protein</fullName>
    </submittedName>
</protein>
<dbReference type="PROSITE" id="PS50994">
    <property type="entry name" value="INTEGRASE"/>
    <property type="match status" value="1"/>
</dbReference>
<reference evidence="2 3" key="1">
    <citation type="submission" date="2014-01" db="EMBL/GenBank/DDBJ databases">
        <title>Development of a Comparative Genomic Fingerprinting Assay for High Resolution Genotyping of Arcobacter butzleri.</title>
        <authorList>
            <person name="Webb A.L."/>
            <person name="Inglis G.D."/>
            <person name="Kruczkiewicz P."/>
            <person name="Selinger L.B."/>
            <person name="Taboada E.N."/>
        </authorList>
    </citation>
    <scope>NUCLEOTIDE SEQUENCE [LARGE SCALE GENOMIC DNA]</scope>
    <source>
        <strain evidence="2 3">L348</strain>
    </source>
</reference>
<dbReference type="InterPro" id="IPR036397">
    <property type="entry name" value="RNaseH_sf"/>
</dbReference>
<dbReference type="Proteomes" id="UP000035514">
    <property type="component" value="Unassembled WGS sequence"/>
</dbReference>
<dbReference type="PATRIC" id="fig|1447256.3.peg.393"/>
<dbReference type="EMBL" id="JAIQ01000050">
    <property type="protein sequence ID" value="KLE01919.1"/>
    <property type="molecule type" value="Genomic_DNA"/>
</dbReference>
<evidence type="ECO:0000313" key="2">
    <source>
        <dbReference type="EMBL" id="KLE01919.1"/>
    </source>
</evidence>
<dbReference type="RefSeq" id="WP_046996190.1">
    <property type="nucleotide sequence ID" value="NZ_JAIQ01000050.1"/>
</dbReference>
<dbReference type="Pfam" id="PF09299">
    <property type="entry name" value="Mu-transpos_C"/>
    <property type="match status" value="1"/>
</dbReference>
<dbReference type="AlphaFoldDB" id="A0A0G9K5U3"/>
<evidence type="ECO:0000259" key="1">
    <source>
        <dbReference type="PROSITE" id="PS50994"/>
    </source>
</evidence>
<dbReference type="PANTHER" id="PTHR35004">
    <property type="entry name" value="TRANSPOSASE RV3428C-RELATED"/>
    <property type="match status" value="1"/>
</dbReference>
<dbReference type="InterPro" id="IPR015378">
    <property type="entry name" value="Transposase-like_Mu_C"/>
</dbReference>
<dbReference type="Pfam" id="PF00665">
    <property type="entry name" value="rve"/>
    <property type="match status" value="1"/>
</dbReference>
<dbReference type="InterPro" id="IPR001584">
    <property type="entry name" value="Integrase_cat-core"/>
</dbReference>
<dbReference type="PANTHER" id="PTHR35004:SF6">
    <property type="entry name" value="TRANSPOSASE"/>
    <property type="match status" value="1"/>
</dbReference>